<evidence type="ECO:0000256" key="1">
    <source>
        <dbReference type="SAM" id="Phobius"/>
    </source>
</evidence>
<dbReference type="Proteomes" id="UP000618818">
    <property type="component" value="Unassembled WGS sequence"/>
</dbReference>
<dbReference type="RefSeq" id="WP_191194062.1">
    <property type="nucleotide sequence ID" value="NZ_JACXYZ010000001.1"/>
</dbReference>
<keyword evidence="1" id="KW-1133">Transmembrane helix</keyword>
<reference evidence="2 3" key="1">
    <citation type="submission" date="2020-09" db="EMBL/GenBank/DDBJ databases">
        <title>novel species in genus Nocardioides.</title>
        <authorList>
            <person name="Zhang G."/>
        </authorList>
    </citation>
    <scope>NUCLEOTIDE SEQUENCE [LARGE SCALE GENOMIC DNA]</scope>
    <source>
        <strain evidence="2 3">KCTC 39551</strain>
    </source>
</reference>
<keyword evidence="1" id="KW-0472">Membrane</keyword>
<evidence type="ECO:0000313" key="2">
    <source>
        <dbReference type="EMBL" id="MBD3924277.1"/>
    </source>
</evidence>
<sequence>MEWELWVWRATASRGVRKSIAASTGLVIVWLFAFGPLVEWRQKAMMERLQPIIAEIVDVDSVPTD</sequence>
<name>A0ABR8N9K8_9ACTN</name>
<organism evidence="2 3">
    <name type="scientific">Nocardioides cavernae</name>
    <dbReference type="NCBI Taxonomy" id="1921566"/>
    <lineage>
        <taxon>Bacteria</taxon>
        <taxon>Bacillati</taxon>
        <taxon>Actinomycetota</taxon>
        <taxon>Actinomycetes</taxon>
        <taxon>Propionibacteriales</taxon>
        <taxon>Nocardioidaceae</taxon>
        <taxon>Nocardioides</taxon>
    </lineage>
</organism>
<dbReference type="EMBL" id="JACXYZ010000001">
    <property type="protein sequence ID" value="MBD3924277.1"/>
    <property type="molecule type" value="Genomic_DNA"/>
</dbReference>
<keyword evidence="3" id="KW-1185">Reference proteome</keyword>
<evidence type="ECO:0000313" key="3">
    <source>
        <dbReference type="Proteomes" id="UP000618818"/>
    </source>
</evidence>
<feature type="transmembrane region" description="Helical" evidence="1">
    <location>
        <begin position="20"/>
        <end position="38"/>
    </location>
</feature>
<keyword evidence="1" id="KW-0812">Transmembrane</keyword>
<comment type="caution">
    <text evidence="2">The sequence shown here is derived from an EMBL/GenBank/DDBJ whole genome shotgun (WGS) entry which is preliminary data.</text>
</comment>
<protein>
    <submittedName>
        <fullName evidence="2">Uncharacterized protein</fullName>
    </submittedName>
</protein>
<gene>
    <name evidence="2" type="ORF">IEZ26_06560</name>
</gene>
<proteinExistence type="predicted"/>
<accession>A0ABR8N9K8</accession>